<reference evidence="2 3" key="1">
    <citation type="submission" date="2019-02" db="EMBL/GenBank/DDBJ databases">
        <title>Haloarcula mannanilyticum sp. nov., a mannan degrading haloarchaeon isolated from commercial salt.</title>
        <authorList>
            <person name="Enomoto S."/>
            <person name="Shimane Y."/>
            <person name="Kamekura M."/>
            <person name="Ito T."/>
            <person name="Moriya O."/>
            <person name="Ihara K."/>
            <person name="Takahashi-Ando N."/>
            <person name="Fukushima Y."/>
            <person name="Yoshida Y."/>
            <person name="Usama R."/>
            <person name="Takai K."/>
            <person name="Minegishi H."/>
        </authorList>
    </citation>
    <scope>NUCLEOTIDE SEQUENCE [LARGE SCALE GENOMIC DNA]</scope>
    <source>
        <strain evidence="2 3">MD130-1</strain>
    </source>
</reference>
<dbReference type="AlphaFoldDB" id="A0A4C2EPE7"/>
<keyword evidence="3" id="KW-1185">Reference proteome</keyword>
<comment type="caution">
    <text evidence="2">The sequence shown here is derived from an EMBL/GenBank/DDBJ whole genome shotgun (WGS) entry which is preliminary data.</text>
</comment>
<keyword evidence="1" id="KW-1133">Transmembrane helix</keyword>
<proteinExistence type="predicted"/>
<feature type="transmembrane region" description="Helical" evidence="1">
    <location>
        <begin position="73"/>
        <end position="96"/>
    </location>
</feature>
<sequence length="136" mass="14453">MDDHSTDRVKHSEDKLHEALYRTFWKTGGIGVQLVLIQSLFAGRASAAMVSGCSGSTAGFEGLIMLIERFQQLGFSIAVPGAVLGLIIAGLLWQGVLTGLQRKARRVFSGAIVGLIIVLISEDLVAFIAVPLCRGG</sequence>
<keyword evidence="1" id="KW-0472">Membrane</keyword>
<accession>A0A4C2EPE7</accession>
<dbReference type="RefSeq" id="WP_137685602.1">
    <property type="nucleotide sequence ID" value="NZ_BIXZ01000022.1"/>
</dbReference>
<name>A0A4C2EPE7_9EURY</name>
<evidence type="ECO:0000313" key="2">
    <source>
        <dbReference type="EMBL" id="GCF16236.1"/>
    </source>
</evidence>
<feature type="transmembrane region" description="Helical" evidence="1">
    <location>
        <begin position="108"/>
        <end position="133"/>
    </location>
</feature>
<evidence type="ECO:0000313" key="3">
    <source>
        <dbReference type="Proteomes" id="UP000304382"/>
    </source>
</evidence>
<dbReference type="Proteomes" id="UP000304382">
    <property type="component" value="Unassembled WGS sequence"/>
</dbReference>
<keyword evidence="1" id="KW-0812">Transmembrane</keyword>
<dbReference type="EMBL" id="BIXZ01000022">
    <property type="protein sequence ID" value="GCF16236.1"/>
    <property type="molecule type" value="Genomic_DNA"/>
</dbReference>
<protein>
    <submittedName>
        <fullName evidence="2">Uncharacterized protein</fullName>
    </submittedName>
</protein>
<organism evidence="2 3">
    <name type="scientific">Haloarcula mannanilytica</name>
    <dbReference type="NCBI Taxonomy" id="2509225"/>
    <lineage>
        <taxon>Archaea</taxon>
        <taxon>Methanobacteriati</taxon>
        <taxon>Methanobacteriota</taxon>
        <taxon>Stenosarchaea group</taxon>
        <taxon>Halobacteria</taxon>
        <taxon>Halobacteriales</taxon>
        <taxon>Haloarculaceae</taxon>
        <taxon>Haloarcula</taxon>
    </lineage>
</organism>
<gene>
    <name evidence="2" type="ORF">Harman_41710</name>
</gene>
<evidence type="ECO:0000256" key="1">
    <source>
        <dbReference type="SAM" id="Phobius"/>
    </source>
</evidence>